<evidence type="ECO:0000256" key="6">
    <source>
        <dbReference type="ARBA" id="ARBA00022679"/>
    </source>
</evidence>
<dbReference type="EMBL" id="KZ679258">
    <property type="protein sequence ID" value="PTB44788.1"/>
    <property type="molecule type" value="Genomic_DNA"/>
</dbReference>
<proteinExistence type="inferred from homology"/>
<keyword evidence="6 14" id="KW-0808">Transferase</keyword>
<comment type="similarity">
    <text evidence="3">Belongs to the glycosyltransferase 31 family. Beta3-Gal-T subfamily.</text>
</comment>
<dbReference type="PROSITE" id="PS51257">
    <property type="entry name" value="PROKAR_LIPOPROTEIN"/>
    <property type="match status" value="1"/>
</dbReference>
<evidence type="ECO:0000256" key="8">
    <source>
        <dbReference type="ARBA" id="ARBA00022741"/>
    </source>
</evidence>
<feature type="domain" description="Fringe-like glycosyltransferase" evidence="13">
    <location>
        <begin position="195"/>
        <end position="279"/>
    </location>
</feature>
<evidence type="ECO:0000259" key="13">
    <source>
        <dbReference type="Pfam" id="PF02434"/>
    </source>
</evidence>
<evidence type="ECO:0000256" key="5">
    <source>
        <dbReference type="ARBA" id="ARBA00022676"/>
    </source>
</evidence>
<dbReference type="EC" id="2.4.1.122" evidence="4"/>
<evidence type="ECO:0000256" key="7">
    <source>
        <dbReference type="ARBA" id="ARBA00022692"/>
    </source>
</evidence>
<evidence type="ECO:0000313" key="14">
    <source>
        <dbReference type="EMBL" id="PTB44788.1"/>
    </source>
</evidence>
<keyword evidence="9" id="KW-0735">Signal-anchor</keyword>
<evidence type="ECO:0000256" key="11">
    <source>
        <dbReference type="ARBA" id="ARBA00023136"/>
    </source>
</evidence>
<dbReference type="InterPro" id="IPR003378">
    <property type="entry name" value="Fringe-like_glycosylTrfase"/>
</dbReference>
<dbReference type="AlphaFoldDB" id="A0A2T3ZIZ4"/>
<dbReference type="STRING" id="1042311.A0A2T3ZIZ4"/>
<gene>
    <name evidence="14" type="ORF">M441DRAFT_77829</name>
</gene>
<keyword evidence="7 12" id="KW-0812">Transmembrane</keyword>
<protein>
    <recommendedName>
        <fullName evidence="4">N-acetylgalactosaminide beta-1,3-galactosyltransferase</fullName>
        <ecNumber evidence="4">2.4.1.122</ecNumber>
    </recommendedName>
</protein>
<organism evidence="14 15">
    <name type="scientific">Trichoderma asperellum (strain ATCC 204424 / CBS 433.97 / NBRC 101777)</name>
    <dbReference type="NCBI Taxonomy" id="1042311"/>
    <lineage>
        <taxon>Eukaryota</taxon>
        <taxon>Fungi</taxon>
        <taxon>Dikarya</taxon>
        <taxon>Ascomycota</taxon>
        <taxon>Pezizomycotina</taxon>
        <taxon>Sordariomycetes</taxon>
        <taxon>Hypocreomycetidae</taxon>
        <taxon>Hypocreales</taxon>
        <taxon>Hypocreaceae</taxon>
        <taxon>Trichoderma</taxon>
    </lineage>
</organism>
<keyword evidence="5" id="KW-0328">Glycosyltransferase</keyword>
<dbReference type="Pfam" id="PF02434">
    <property type="entry name" value="Fringe"/>
    <property type="match status" value="1"/>
</dbReference>
<keyword evidence="11 12" id="KW-0472">Membrane</keyword>
<evidence type="ECO:0000256" key="2">
    <source>
        <dbReference type="ARBA" id="ARBA00004922"/>
    </source>
</evidence>
<evidence type="ECO:0000256" key="10">
    <source>
        <dbReference type="ARBA" id="ARBA00022989"/>
    </source>
</evidence>
<evidence type="ECO:0000313" key="15">
    <source>
        <dbReference type="Proteomes" id="UP000240493"/>
    </source>
</evidence>
<dbReference type="PANTHER" id="PTHR23033">
    <property type="entry name" value="BETA1,3-GALACTOSYLTRANSFERASE"/>
    <property type="match status" value="1"/>
</dbReference>
<feature type="transmembrane region" description="Helical" evidence="12">
    <location>
        <begin position="21"/>
        <end position="40"/>
    </location>
</feature>
<comment type="pathway">
    <text evidence="2">Protein modification; protein glycosylation.</text>
</comment>
<dbReference type="GO" id="GO:0000166">
    <property type="term" value="F:nucleotide binding"/>
    <property type="evidence" value="ECO:0007669"/>
    <property type="project" value="UniProtKB-KW"/>
</dbReference>
<sequence length="502" mass="58095">MPLFRTPARPLFTPHVLHSRQLQNVIIIASCLILLLFFIYRHKQPAPAEFLPYQTYPQTDDFTHNTVTDFFPRSISKGINSTEDICSSFPKHVLSRIQPVLKTGHGDNKERLDAQMDSTSACFTPDELIIFSDLDEDIRNHRAIDILADLPSSHYNATTFKMWGEYLSQKEMQRNGTLDTEAQTEHINGWALDKFKFLPMMERAWAMKPNRDFYVFYETDTYIFWDNLFRFLQMYNPDANVYIGSPSPGRRDPKRRDQGTLFANGGPGYIISRGAMKTLLQRTTGLFGEYTDEPLSTKFSYLNHDDECCGDSVLGWVMWEQGIPMHGHFPMFSPYALHEIPFNDQHWCQPLITLHKTSPKDMVDLFSWEFNQRKSDRPLLYSDIWQFHKPGITPVREAWDGGRFNAYDPPGAIADSSEQCSQACDVDDNCFQWKWAGADDKKCTLLGSIQYGQERKVENELKDRSAGISNRAGWNKDRIRKWQESRECSKIAWVGADVNRKL</sequence>
<name>A0A2T3ZIZ4_TRIA4</name>
<dbReference type="InterPro" id="IPR026050">
    <property type="entry name" value="C1GALT1/C1GALT1_chp1"/>
</dbReference>
<evidence type="ECO:0000256" key="9">
    <source>
        <dbReference type="ARBA" id="ARBA00022968"/>
    </source>
</evidence>
<dbReference type="OrthoDB" id="414175at2759"/>
<dbReference type="GO" id="GO:0016263">
    <property type="term" value="F:glycoprotein-N-acetylgalactosamine 3-beta-galactosyltransferase activity"/>
    <property type="evidence" value="ECO:0007669"/>
    <property type="project" value="UniProtKB-EC"/>
</dbReference>
<keyword evidence="15" id="KW-1185">Reference proteome</keyword>
<dbReference type="PANTHER" id="PTHR23033:SF43">
    <property type="entry name" value="APPLE DOMAIN-CONTAINING PROTEIN"/>
    <property type="match status" value="1"/>
</dbReference>
<evidence type="ECO:0000256" key="4">
    <source>
        <dbReference type="ARBA" id="ARBA00012557"/>
    </source>
</evidence>
<dbReference type="Gene3D" id="3.90.550.50">
    <property type="match status" value="1"/>
</dbReference>
<evidence type="ECO:0000256" key="3">
    <source>
        <dbReference type="ARBA" id="ARBA00006462"/>
    </source>
</evidence>
<reference evidence="14 15" key="1">
    <citation type="submission" date="2016-07" db="EMBL/GenBank/DDBJ databases">
        <title>Multiple horizontal gene transfer events from other fungi enriched the ability of initially mycotrophic Trichoderma (Ascomycota) to feed on dead plant biomass.</title>
        <authorList>
            <consortium name="DOE Joint Genome Institute"/>
            <person name="Aerts A."/>
            <person name="Atanasova L."/>
            <person name="Chenthamara K."/>
            <person name="Zhang J."/>
            <person name="Grujic M."/>
            <person name="Henrissat B."/>
            <person name="Kuo A."/>
            <person name="Salamov A."/>
            <person name="Lipzen A."/>
            <person name="Labutti K."/>
            <person name="Barry K."/>
            <person name="Miao Y."/>
            <person name="Rahimi M.J."/>
            <person name="Shen Q."/>
            <person name="Grigoriev I.V."/>
            <person name="Kubicek C.P."/>
            <person name="Druzhinina I.S."/>
        </authorList>
    </citation>
    <scope>NUCLEOTIDE SEQUENCE [LARGE SCALE GENOMIC DNA]</scope>
    <source>
        <strain evidence="14 15">CBS 433.97</strain>
    </source>
</reference>
<evidence type="ECO:0000256" key="12">
    <source>
        <dbReference type="SAM" id="Phobius"/>
    </source>
</evidence>
<keyword evidence="10 12" id="KW-1133">Transmembrane helix</keyword>
<comment type="subcellular location">
    <subcellularLocation>
        <location evidence="1">Membrane</location>
        <topology evidence="1">Single-pass type II membrane protein</topology>
    </subcellularLocation>
</comment>
<accession>A0A2T3ZIZ4</accession>
<dbReference type="GO" id="GO:0016020">
    <property type="term" value="C:membrane"/>
    <property type="evidence" value="ECO:0007669"/>
    <property type="project" value="UniProtKB-SubCell"/>
</dbReference>
<evidence type="ECO:0000256" key="1">
    <source>
        <dbReference type="ARBA" id="ARBA00004606"/>
    </source>
</evidence>
<keyword evidence="8" id="KW-0547">Nucleotide-binding</keyword>
<dbReference type="Proteomes" id="UP000240493">
    <property type="component" value="Unassembled WGS sequence"/>
</dbReference>